<dbReference type="Proteomes" id="UP000018211">
    <property type="component" value="Unassembled WGS sequence"/>
</dbReference>
<sequence>MIRRTLLTASLLIGASASAFAEDKSAQVSSADALMEKAQQCRTIASKVERLSCFDSLFGTPIADAPVEQELVRPEPWQRAVKSEAQRNGQVGWLRSETIDSNGEKALWFTVTSNPRVESTEAPVILMASCINKISRLEILFPEVQKGARADVSLGSERQRWTFDEQGMVLRSGRGLTAIGIMRPLVRAPQIHVRSNADRIDGLVFETENGKSAITELRELCRW</sequence>
<dbReference type="EMBL" id="CAOF01000125">
    <property type="protein sequence ID" value="CCO47700.1"/>
    <property type="molecule type" value="Genomic_DNA"/>
</dbReference>
<dbReference type="Pfam" id="PF11319">
    <property type="entry name" value="VasI"/>
    <property type="match status" value="1"/>
</dbReference>
<protein>
    <submittedName>
        <fullName evidence="2">Type VI secretion system-associated,VCA0118</fullName>
    </submittedName>
</protein>
<comment type="caution">
    <text evidence="2">The sequence shown here is derived from an EMBL/GenBank/DDBJ whole genome shotgun (WGS) entry which is preliminary data.</text>
</comment>
<feature type="chain" id="PRO_5044010831" evidence="1">
    <location>
        <begin position="22"/>
        <end position="223"/>
    </location>
</feature>
<evidence type="ECO:0000313" key="2">
    <source>
        <dbReference type="EMBL" id="CCO47700.1"/>
    </source>
</evidence>
<organism evidence="2 3">
    <name type="scientific">Vibrio nigripulchritudo SOn1</name>
    <dbReference type="NCBI Taxonomy" id="1238450"/>
    <lineage>
        <taxon>Bacteria</taxon>
        <taxon>Pseudomonadati</taxon>
        <taxon>Pseudomonadota</taxon>
        <taxon>Gammaproteobacteria</taxon>
        <taxon>Vibrionales</taxon>
        <taxon>Vibrionaceae</taxon>
        <taxon>Vibrio</taxon>
    </lineage>
</organism>
<feature type="signal peptide" evidence="1">
    <location>
        <begin position="1"/>
        <end position="21"/>
    </location>
</feature>
<gene>
    <name evidence="2" type="ORF">VIBNISOn1_340015</name>
</gene>
<reference evidence="2 3" key="1">
    <citation type="journal article" date="2013" name="ISME J.">
        <title>Comparative genomics of pathogenic lineages of Vibrio nigripulchritudo identifies virulence-associated traits.</title>
        <authorList>
            <person name="Goudenege D."/>
            <person name="Labreuche Y."/>
            <person name="Krin E."/>
            <person name="Ansquer D."/>
            <person name="Mangenot S."/>
            <person name="Calteau A."/>
            <person name="Medigue C."/>
            <person name="Mazel D."/>
            <person name="Polz M.F."/>
            <person name="Le Roux F."/>
        </authorList>
    </citation>
    <scope>NUCLEOTIDE SEQUENCE [LARGE SCALE GENOMIC DNA]</scope>
    <source>
        <strain evidence="2 3">SOn1</strain>
    </source>
</reference>
<proteinExistence type="predicted"/>
<evidence type="ECO:0000313" key="3">
    <source>
        <dbReference type="Proteomes" id="UP000018211"/>
    </source>
</evidence>
<dbReference type="AlphaFoldDB" id="A0AAV2VSI8"/>
<accession>A0AAV2VSI8</accession>
<dbReference type="NCBIfam" id="TIGR03360">
    <property type="entry name" value="VI_minor_1"/>
    <property type="match status" value="1"/>
</dbReference>
<keyword evidence="1" id="KW-0732">Signal</keyword>
<name>A0AAV2VSI8_9VIBR</name>
<evidence type="ECO:0000256" key="1">
    <source>
        <dbReference type="SAM" id="SignalP"/>
    </source>
</evidence>
<dbReference type="InterPro" id="IPR017738">
    <property type="entry name" value="T6SS-assoc_VCA0118"/>
</dbReference>